<proteinExistence type="predicted"/>
<dbReference type="GO" id="GO:0005634">
    <property type="term" value="C:nucleus"/>
    <property type="evidence" value="ECO:0007669"/>
    <property type="project" value="TreeGrafter"/>
</dbReference>
<gene>
    <name evidence="2" type="ORF">glysoja_047693</name>
</gene>
<dbReference type="PANTHER" id="PTHR34053:SF2">
    <property type="entry name" value="SAND DOMAIN-CONTAINING PROTEIN"/>
    <property type="match status" value="1"/>
</dbReference>
<organism evidence="2">
    <name type="scientific">Glycine soja</name>
    <name type="common">Wild soybean</name>
    <dbReference type="NCBI Taxonomy" id="3848"/>
    <lineage>
        <taxon>Eukaryota</taxon>
        <taxon>Viridiplantae</taxon>
        <taxon>Streptophyta</taxon>
        <taxon>Embryophyta</taxon>
        <taxon>Tracheophyta</taxon>
        <taxon>Spermatophyta</taxon>
        <taxon>Magnoliopsida</taxon>
        <taxon>eudicotyledons</taxon>
        <taxon>Gunneridae</taxon>
        <taxon>Pentapetalae</taxon>
        <taxon>rosids</taxon>
        <taxon>fabids</taxon>
        <taxon>Fabales</taxon>
        <taxon>Fabaceae</taxon>
        <taxon>Papilionoideae</taxon>
        <taxon>50 kb inversion clade</taxon>
        <taxon>NPAAA clade</taxon>
        <taxon>indigoferoid/millettioid clade</taxon>
        <taxon>Phaseoleae</taxon>
        <taxon>Glycine</taxon>
        <taxon>Glycine subgen. Soja</taxon>
    </lineage>
</organism>
<evidence type="ECO:0000313" key="2">
    <source>
        <dbReference type="EMBL" id="KHN10593.1"/>
    </source>
</evidence>
<dbReference type="InterPro" id="IPR057011">
    <property type="entry name" value="ULT1/2_SAND"/>
</dbReference>
<evidence type="ECO:0000259" key="1">
    <source>
        <dbReference type="Pfam" id="PF23292"/>
    </source>
</evidence>
<dbReference type="GO" id="GO:0005829">
    <property type="term" value="C:cytosol"/>
    <property type="evidence" value="ECO:0007669"/>
    <property type="project" value="TreeGrafter"/>
</dbReference>
<protein>
    <submittedName>
        <fullName evidence="2">Protein ULTRAPETALA 2</fullName>
    </submittedName>
</protein>
<dbReference type="EMBL" id="KN664241">
    <property type="protein sequence ID" value="KHN10593.1"/>
    <property type="molecule type" value="Genomic_DNA"/>
</dbReference>
<accession>A0A0B2PS50</accession>
<dbReference type="PANTHER" id="PTHR34053">
    <property type="entry name" value="PROTEIN ULTRAPETALA 1"/>
    <property type="match status" value="1"/>
</dbReference>
<dbReference type="Pfam" id="PF23292">
    <property type="entry name" value="SAND_ULT1"/>
    <property type="match status" value="1"/>
</dbReference>
<reference evidence="2" key="1">
    <citation type="submission" date="2014-07" db="EMBL/GenBank/DDBJ databases">
        <title>Identification of a novel salt tolerance gene in wild soybean by whole-genome sequencing.</title>
        <authorList>
            <person name="Lam H.-M."/>
            <person name="Qi X."/>
            <person name="Li M.-W."/>
            <person name="Liu X."/>
            <person name="Xie M."/>
            <person name="Ni M."/>
            <person name="Xu X."/>
        </authorList>
    </citation>
    <scope>NUCLEOTIDE SEQUENCE [LARGE SCALE GENOMIC DNA]</scope>
    <source>
        <tissue evidence="2">Root</tissue>
    </source>
</reference>
<dbReference type="AlphaFoldDB" id="A0A0B2PS50"/>
<feature type="domain" description="ULTRAPETALA1/2 SAND" evidence="1">
    <location>
        <begin position="5"/>
        <end position="52"/>
    </location>
</feature>
<name>A0A0B2PS50_GLYSO</name>
<dbReference type="Proteomes" id="UP000053555">
    <property type="component" value="Unassembled WGS sequence"/>
</dbReference>
<dbReference type="InterPro" id="IPR020533">
    <property type="entry name" value="Developmental_reg_ULTRAPETALA"/>
</dbReference>
<sequence length="77" mass="8706">MILDSKRGEDYIEVVCGATNKKYGDYVGRLKINNKGQYFITCECCPKCPLGKGVEGERQTSGFIEKMKTKFHSGRHL</sequence>